<keyword evidence="8 9" id="KW-0472">Membrane</keyword>
<protein>
    <recommendedName>
        <fullName evidence="10">Molybdenum transport system permease</fullName>
    </recommendedName>
</protein>
<dbReference type="Proteomes" id="UP000654604">
    <property type="component" value="Unassembled WGS sequence"/>
</dbReference>
<evidence type="ECO:0000259" key="11">
    <source>
        <dbReference type="PROSITE" id="PS50928"/>
    </source>
</evidence>
<keyword evidence="4 10" id="KW-1003">Cell membrane</keyword>
<feature type="domain" description="ABC transmembrane type-1" evidence="11">
    <location>
        <begin position="7"/>
        <end position="206"/>
    </location>
</feature>
<evidence type="ECO:0000313" key="12">
    <source>
        <dbReference type="EMBL" id="MBE9222059.1"/>
    </source>
</evidence>
<gene>
    <name evidence="12" type="primary">modB</name>
    <name evidence="12" type="ORF">IQ215_05045</name>
</gene>
<keyword evidence="5 10" id="KW-0500">Molybdenum</keyword>
<comment type="function">
    <text evidence="10">Part of the binding-protein-dependent transport system for molybdenum; probably responsible for the translocation of the substrate across the membrane.</text>
</comment>
<dbReference type="Pfam" id="PF00528">
    <property type="entry name" value="BPD_transp_1"/>
    <property type="match status" value="1"/>
</dbReference>
<keyword evidence="6 9" id="KW-0812">Transmembrane</keyword>
<dbReference type="CDD" id="cd06261">
    <property type="entry name" value="TM_PBP2"/>
    <property type="match status" value="1"/>
</dbReference>
<dbReference type="RefSeq" id="WP_193800217.1">
    <property type="nucleotide sequence ID" value="NZ_JADEWC010000007.1"/>
</dbReference>
<reference evidence="12 13" key="1">
    <citation type="submission" date="2020-10" db="EMBL/GenBank/DDBJ databases">
        <authorList>
            <person name="Castelo-Branco R."/>
            <person name="Eusebio N."/>
            <person name="Adriana R."/>
            <person name="Vieira A."/>
            <person name="Brugerolle De Fraissinette N."/>
            <person name="Rezende De Castro R."/>
            <person name="Schneider M.P."/>
            <person name="Vasconcelos V."/>
            <person name="Leao P.N."/>
        </authorList>
    </citation>
    <scope>NUCLEOTIDE SEQUENCE [LARGE SCALE GENOMIC DNA]</scope>
    <source>
        <strain evidence="12 13">LEGE 03274</strain>
    </source>
</reference>
<dbReference type="NCBIfam" id="TIGR02141">
    <property type="entry name" value="modB_ABC"/>
    <property type="match status" value="1"/>
</dbReference>
<evidence type="ECO:0000256" key="10">
    <source>
        <dbReference type="RuleBase" id="RU365097"/>
    </source>
</evidence>
<organism evidence="12 13">
    <name type="scientific">Cyanobacterium stanieri LEGE 03274</name>
    <dbReference type="NCBI Taxonomy" id="1828756"/>
    <lineage>
        <taxon>Bacteria</taxon>
        <taxon>Bacillati</taxon>
        <taxon>Cyanobacteriota</taxon>
        <taxon>Cyanophyceae</taxon>
        <taxon>Oscillatoriophycideae</taxon>
        <taxon>Chroococcales</taxon>
        <taxon>Geminocystaceae</taxon>
        <taxon>Cyanobacterium</taxon>
    </lineage>
</organism>
<proteinExistence type="inferred from homology"/>
<dbReference type="PROSITE" id="PS50928">
    <property type="entry name" value="ABC_TM1"/>
    <property type="match status" value="1"/>
</dbReference>
<keyword evidence="7 9" id="KW-1133">Transmembrane helix</keyword>
<evidence type="ECO:0000256" key="3">
    <source>
        <dbReference type="ARBA" id="ARBA00022448"/>
    </source>
</evidence>
<evidence type="ECO:0000256" key="5">
    <source>
        <dbReference type="ARBA" id="ARBA00022505"/>
    </source>
</evidence>
<dbReference type="InterPro" id="IPR035906">
    <property type="entry name" value="MetI-like_sf"/>
</dbReference>
<feature type="transmembrane region" description="Helical" evidence="9">
    <location>
        <begin position="188"/>
        <end position="208"/>
    </location>
</feature>
<evidence type="ECO:0000256" key="7">
    <source>
        <dbReference type="ARBA" id="ARBA00022989"/>
    </source>
</evidence>
<feature type="transmembrane region" description="Helical" evidence="9">
    <location>
        <begin position="86"/>
        <end position="106"/>
    </location>
</feature>
<comment type="caution">
    <text evidence="12">The sequence shown here is derived from an EMBL/GenBank/DDBJ whole genome shotgun (WGS) entry which is preliminary data.</text>
</comment>
<dbReference type="PANTHER" id="PTHR30183">
    <property type="entry name" value="MOLYBDENUM TRANSPORT SYSTEM PERMEASE PROTEIN MODB"/>
    <property type="match status" value="1"/>
</dbReference>
<evidence type="ECO:0000256" key="1">
    <source>
        <dbReference type="ARBA" id="ARBA00004651"/>
    </source>
</evidence>
<dbReference type="PANTHER" id="PTHR30183:SF3">
    <property type="entry name" value="MOLYBDENUM TRANSPORT SYSTEM PERMEASE PROTEIN MODB"/>
    <property type="match status" value="1"/>
</dbReference>
<evidence type="ECO:0000256" key="2">
    <source>
        <dbReference type="ARBA" id="ARBA00007069"/>
    </source>
</evidence>
<dbReference type="InterPro" id="IPR011867">
    <property type="entry name" value="ModB_ABC"/>
</dbReference>
<evidence type="ECO:0000256" key="6">
    <source>
        <dbReference type="ARBA" id="ARBA00022692"/>
    </source>
</evidence>
<dbReference type="Gene3D" id="1.10.3720.10">
    <property type="entry name" value="MetI-like"/>
    <property type="match status" value="1"/>
</dbReference>
<evidence type="ECO:0000313" key="13">
    <source>
        <dbReference type="Proteomes" id="UP000654604"/>
    </source>
</evidence>
<feature type="transmembrane region" description="Helical" evidence="9">
    <location>
        <begin position="127"/>
        <end position="151"/>
    </location>
</feature>
<comment type="similarity">
    <text evidence="2 10">Belongs to the binding-protein-dependent transport system permease family. CysTW subfamily.</text>
</comment>
<feature type="transmembrane region" description="Helical" evidence="9">
    <location>
        <begin position="6"/>
        <end position="33"/>
    </location>
</feature>
<name>A0ABR9V2D8_9CHRO</name>
<accession>A0ABR9V2D8</accession>
<evidence type="ECO:0000256" key="4">
    <source>
        <dbReference type="ARBA" id="ARBA00022475"/>
    </source>
</evidence>
<keyword evidence="13" id="KW-1185">Reference proteome</keyword>
<comment type="subcellular location">
    <subcellularLocation>
        <location evidence="1 9">Cell membrane</location>
        <topology evidence="1 9">Multi-pass membrane protein</topology>
    </subcellularLocation>
</comment>
<dbReference type="InterPro" id="IPR000515">
    <property type="entry name" value="MetI-like"/>
</dbReference>
<evidence type="ECO:0000256" key="9">
    <source>
        <dbReference type="RuleBase" id="RU363032"/>
    </source>
</evidence>
<dbReference type="SUPFAM" id="SSF161098">
    <property type="entry name" value="MetI-like"/>
    <property type="match status" value="1"/>
</dbReference>
<evidence type="ECO:0000256" key="8">
    <source>
        <dbReference type="ARBA" id="ARBA00023136"/>
    </source>
</evidence>
<dbReference type="EMBL" id="JADEWC010000007">
    <property type="protein sequence ID" value="MBE9222059.1"/>
    <property type="molecule type" value="Genomic_DNA"/>
</dbReference>
<keyword evidence="3 9" id="KW-0813">Transport</keyword>
<feature type="transmembrane region" description="Helical" evidence="9">
    <location>
        <begin position="45"/>
        <end position="66"/>
    </location>
</feature>
<sequence>MVNFSPLWISLKVSLCATFIAFVFGVSFAYGLYNYRGKGRSLLEGILLIPLVLPPTVVGFILLILLGKNGILAPWNLNFVFNWYGAVIATTIMGFPLMFRISLGAFEQIDSLILDAARIEGASEMIVFIYIAIPMGLRGIISGLVLTFTRIMGEFGATLMVAGNIPNKTQTIPMAIYFAVQGGNINEAWFWCIVLLLISFLSIFLINLSSIFKVN</sequence>